<dbReference type="PANTHER" id="PTHR48081:SF6">
    <property type="entry name" value="PEPTIDASE S9 PROLYL OLIGOPEPTIDASE CATALYTIC DOMAIN-CONTAINING PROTEIN"/>
    <property type="match status" value="1"/>
</dbReference>
<accession>A0AAW9JUJ6</accession>
<dbReference type="Pfam" id="PF20434">
    <property type="entry name" value="BD-FAE"/>
    <property type="match status" value="1"/>
</dbReference>
<name>A0AAW9JUJ6_CARML</name>
<dbReference type="InterPro" id="IPR033140">
    <property type="entry name" value="Lipase_GDXG_put_SER_AS"/>
</dbReference>
<feature type="domain" description="BD-FAE-like" evidence="4">
    <location>
        <begin position="73"/>
        <end position="268"/>
    </location>
</feature>
<proteinExistence type="inferred from homology"/>
<evidence type="ECO:0000256" key="1">
    <source>
        <dbReference type="ARBA" id="ARBA00010515"/>
    </source>
</evidence>
<dbReference type="AlphaFoldDB" id="A0AAW9JUJ6"/>
<dbReference type="PANTHER" id="PTHR48081">
    <property type="entry name" value="AB HYDROLASE SUPERFAMILY PROTEIN C4A8.06C"/>
    <property type="match status" value="1"/>
</dbReference>
<evidence type="ECO:0000313" key="5">
    <source>
        <dbReference type="EMBL" id="MDZ5758934.1"/>
    </source>
</evidence>
<evidence type="ECO:0000313" key="6">
    <source>
        <dbReference type="Proteomes" id="UP001290462"/>
    </source>
</evidence>
<feature type="active site" evidence="3">
    <location>
        <position position="164"/>
    </location>
</feature>
<sequence length="329" mass="36982">MKKFFLWLAGLIILLSIGLTIVFNLTPLPMISLARQVLFSVPTDTRKPEYTEGSVTVLTNKSYTGKYKQSTFDLYLPDIPLPNEPTIAWVHGGGYIGGDKLEEKEYATKLAENGYSVAVMNYELVPETTYPIPVRQVGEFIKHLEANQEVYGLSMANLFIAGDSAGAQIASQFIAAQTNPAYGKQIQVEAVPTLKEIQGALLYCGPYNLIDIVEDSISQIVSFSFDKIGWSYFDERNWENSEKAKLSVVPNYVNKDFPPTFITDGNTSSFEQQGREFASKLEEVGVPIKTRFFDSKKVETRHEYQFKLKTPPGKIAFEDTLIFLKAYQK</sequence>
<dbReference type="InterPro" id="IPR050300">
    <property type="entry name" value="GDXG_lipolytic_enzyme"/>
</dbReference>
<gene>
    <name evidence="5" type="ORF">RAK27_09730</name>
</gene>
<dbReference type="Proteomes" id="UP001290462">
    <property type="component" value="Unassembled WGS sequence"/>
</dbReference>
<evidence type="ECO:0000256" key="2">
    <source>
        <dbReference type="ARBA" id="ARBA00022801"/>
    </source>
</evidence>
<dbReference type="PROSITE" id="PS01174">
    <property type="entry name" value="LIPASE_GDXG_SER"/>
    <property type="match status" value="1"/>
</dbReference>
<dbReference type="GO" id="GO:0016787">
    <property type="term" value="F:hydrolase activity"/>
    <property type="evidence" value="ECO:0007669"/>
    <property type="project" value="UniProtKB-KW"/>
</dbReference>
<keyword evidence="2 5" id="KW-0378">Hydrolase</keyword>
<organism evidence="5 6">
    <name type="scientific">Carnobacterium maltaromaticum</name>
    <name type="common">Carnobacterium piscicola</name>
    <dbReference type="NCBI Taxonomy" id="2751"/>
    <lineage>
        <taxon>Bacteria</taxon>
        <taxon>Bacillati</taxon>
        <taxon>Bacillota</taxon>
        <taxon>Bacilli</taxon>
        <taxon>Lactobacillales</taxon>
        <taxon>Carnobacteriaceae</taxon>
        <taxon>Carnobacterium</taxon>
    </lineage>
</organism>
<dbReference type="RefSeq" id="WP_322808963.1">
    <property type="nucleotide sequence ID" value="NZ_JAVBVO010000003.1"/>
</dbReference>
<reference evidence="5" key="1">
    <citation type="submission" date="2023-08" db="EMBL/GenBank/DDBJ databases">
        <title>Genomic characterization of piscicolin 126 produced by Carnobacterium maltaromaticum CM22 strain isolated from salmon (Salmo salar).</title>
        <authorList>
            <person name="Gonzalez-Gragera E."/>
            <person name="Garcia-Lopez J.D."/>
            <person name="Teso-Perez C."/>
            <person name="Gimenez-Hernandez I."/>
            <person name="Peralta-Sanchez J.M."/>
            <person name="Valdivia E."/>
            <person name="Montalban-Lopez M."/>
            <person name="Martin-Platero A.M."/>
            <person name="Banos A."/>
            <person name="Martinez-Bueno M."/>
        </authorList>
    </citation>
    <scope>NUCLEOTIDE SEQUENCE</scope>
    <source>
        <strain evidence="5">CM22</strain>
    </source>
</reference>
<evidence type="ECO:0000256" key="3">
    <source>
        <dbReference type="PROSITE-ProRule" id="PRU10038"/>
    </source>
</evidence>
<comment type="similarity">
    <text evidence="1">Belongs to the 'GDXG' lipolytic enzyme family.</text>
</comment>
<dbReference type="InterPro" id="IPR029058">
    <property type="entry name" value="AB_hydrolase_fold"/>
</dbReference>
<dbReference type="EMBL" id="JAVBVO010000003">
    <property type="protein sequence ID" value="MDZ5758934.1"/>
    <property type="molecule type" value="Genomic_DNA"/>
</dbReference>
<dbReference type="InterPro" id="IPR049492">
    <property type="entry name" value="BD-FAE-like_dom"/>
</dbReference>
<evidence type="ECO:0000259" key="4">
    <source>
        <dbReference type="Pfam" id="PF20434"/>
    </source>
</evidence>
<comment type="caution">
    <text evidence="5">The sequence shown here is derived from an EMBL/GenBank/DDBJ whole genome shotgun (WGS) entry which is preliminary data.</text>
</comment>
<protein>
    <submittedName>
        <fullName evidence="5">Alpha/beta hydrolase</fullName>
    </submittedName>
</protein>
<dbReference type="SUPFAM" id="SSF53474">
    <property type="entry name" value="alpha/beta-Hydrolases"/>
    <property type="match status" value="1"/>
</dbReference>
<dbReference type="Gene3D" id="3.40.50.1820">
    <property type="entry name" value="alpha/beta hydrolase"/>
    <property type="match status" value="1"/>
</dbReference>